<dbReference type="SFLD" id="SFLDG01016">
    <property type="entry name" value="Prenyltransferase_Like_2"/>
    <property type="match status" value="1"/>
</dbReference>
<comment type="similarity">
    <text evidence="2">Belongs to the terpene cyclase/mutase family.</text>
</comment>
<organism evidence="8 9">
    <name type="scientific">Priestia taiwanensis</name>
    <dbReference type="NCBI Taxonomy" id="1347902"/>
    <lineage>
        <taxon>Bacteria</taxon>
        <taxon>Bacillati</taxon>
        <taxon>Bacillota</taxon>
        <taxon>Bacilli</taxon>
        <taxon>Bacillales</taxon>
        <taxon>Bacillaceae</taxon>
        <taxon>Priestia</taxon>
    </lineage>
</organism>
<dbReference type="InterPro" id="IPR032697">
    <property type="entry name" value="SQ_cyclase_N"/>
</dbReference>
<evidence type="ECO:0000256" key="3">
    <source>
        <dbReference type="ARBA" id="ARBA00022737"/>
    </source>
</evidence>
<dbReference type="InterPro" id="IPR002365">
    <property type="entry name" value="Terpene_synthase_CS"/>
</dbReference>
<dbReference type="AlphaFoldDB" id="A0A917API5"/>
<dbReference type="Pfam" id="PF13243">
    <property type="entry name" value="SQHop_cyclase_C"/>
    <property type="match status" value="1"/>
</dbReference>
<protein>
    <submittedName>
        <fullName evidence="8">Squalene--hopene cyclase</fullName>
    </submittedName>
</protein>
<comment type="caution">
    <text evidence="8">The sequence shown here is derived from an EMBL/GenBank/DDBJ whole genome shotgun (WGS) entry which is preliminary data.</text>
</comment>
<dbReference type="GO" id="GO:0005811">
    <property type="term" value="C:lipid droplet"/>
    <property type="evidence" value="ECO:0007669"/>
    <property type="project" value="InterPro"/>
</dbReference>
<dbReference type="PANTHER" id="PTHR11764">
    <property type="entry name" value="TERPENE CYCLASE/MUTASE FAMILY MEMBER"/>
    <property type="match status" value="1"/>
</dbReference>
<dbReference type="GO" id="GO:0016104">
    <property type="term" value="P:triterpenoid biosynthetic process"/>
    <property type="evidence" value="ECO:0007669"/>
    <property type="project" value="InterPro"/>
</dbReference>
<evidence type="ECO:0000256" key="2">
    <source>
        <dbReference type="ARBA" id="ARBA00009755"/>
    </source>
</evidence>
<reference evidence="8" key="2">
    <citation type="submission" date="2020-09" db="EMBL/GenBank/DDBJ databases">
        <authorList>
            <person name="Sun Q."/>
            <person name="Zhou Y."/>
        </authorList>
    </citation>
    <scope>NUCLEOTIDE SEQUENCE</scope>
    <source>
        <strain evidence="8">CGMCC 1.12698</strain>
    </source>
</reference>
<dbReference type="InterPro" id="IPR032696">
    <property type="entry name" value="SQ_cyclase_C"/>
</dbReference>
<keyword evidence="5" id="KW-0472">Membrane</keyword>
<dbReference type="InterPro" id="IPR008930">
    <property type="entry name" value="Terpenoid_cyclase/PrenylTrfase"/>
</dbReference>
<dbReference type="Gene3D" id="1.50.10.20">
    <property type="match status" value="2"/>
</dbReference>
<comment type="pathway">
    <text evidence="1">Secondary metabolite biosynthesis; hopanoid biosynthesis.</text>
</comment>
<name>A0A917API5_9BACI</name>
<dbReference type="NCBIfam" id="TIGR01787">
    <property type="entry name" value="squalene_cyclas"/>
    <property type="match status" value="1"/>
</dbReference>
<evidence type="ECO:0000256" key="1">
    <source>
        <dbReference type="ARBA" id="ARBA00004999"/>
    </source>
</evidence>
<dbReference type="SUPFAM" id="SSF48239">
    <property type="entry name" value="Terpenoid cyclases/Protein prenyltransferases"/>
    <property type="match status" value="2"/>
</dbReference>
<evidence type="ECO:0000259" key="6">
    <source>
        <dbReference type="Pfam" id="PF13243"/>
    </source>
</evidence>
<feature type="domain" description="Squalene cyclase N-terminal" evidence="7">
    <location>
        <begin position="12"/>
        <end position="290"/>
    </location>
</feature>
<gene>
    <name evidence="8" type="primary">sqhC</name>
    <name evidence="8" type="ORF">GCM10007140_12060</name>
</gene>
<dbReference type="PROSITE" id="PS01074">
    <property type="entry name" value="TERPENE_SYNTHASES"/>
    <property type="match status" value="1"/>
</dbReference>
<keyword evidence="3" id="KW-0677">Repeat</keyword>
<accession>A0A917API5</accession>
<dbReference type="PANTHER" id="PTHR11764:SF20">
    <property type="entry name" value="LANOSTEROL SYNTHASE"/>
    <property type="match status" value="1"/>
</dbReference>
<evidence type="ECO:0000259" key="7">
    <source>
        <dbReference type="Pfam" id="PF13249"/>
    </source>
</evidence>
<dbReference type="EMBL" id="BMFK01000001">
    <property type="protein sequence ID" value="GGE63381.1"/>
    <property type="molecule type" value="Genomic_DNA"/>
</dbReference>
<dbReference type="InterPro" id="IPR006400">
    <property type="entry name" value="Hopene-cyclase"/>
</dbReference>
<reference evidence="8" key="1">
    <citation type="journal article" date="2014" name="Int. J. Syst. Evol. Microbiol.">
        <title>Complete genome sequence of Corynebacterium casei LMG S-19264T (=DSM 44701T), isolated from a smear-ripened cheese.</title>
        <authorList>
            <consortium name="US DOE Joint Genome Institute (JGI-PGF)"/>
            <person name="Walter F."/>
            <person name="Albersmeier A."/>
            <person name="Kalinowski J."/>
            <person name="Ruckert C."/>
        </authorList>
    </citation>
    <scope>NUCLEOTIDE SEQUENCE</scope>
    <source>
        <strain evidence="8">CGMCC 1.12698</strain>
    </source>
</reference>
<evidence type="ECO:0000313" key="8">
    <source>
        <dbReference type="EMBL" id="GGE63381.1"/>
    </source>
</evidence>
<sequence length="622" mass="71746">MEINAALRKKISELQSIQRPNGSWDFCFEGPLMTDCLLITTWRTLNLKDEALIQKLVVRIAEKQQPNGYWKLYDDQEEGSLDATIQAYNALLFSGQYKQSDERMKKAEAYILAKGGLKRAHFMTKFMLALYGQYRWPLFLYFPMPMLVLPTYAPFNVYEFSNYARIHFVPMMVCANKKFTITSKWTPDLSYLNKKGREMDRFQETEYARSPIRTVLQSLKQLASVPYHIHQQGYQIAERFMLERLEPNGTLYSYASCSFYMIYALLALGYEKKSPVITRLLSGIKSLFYYDKTTIHLQNSPSTVWDTALLSYALQEAGVLAEEPMIKKATTYLLWKQQKEYGDWKVHSPNTAPGGWGFSDVNTRVPDVDDTTVAMRAIHRRALYSPPFRDAWQKGMNWLLAMQNDDGGWASFEKGANSKWLKLIPLDNAEDAIIDESSADLTGRALEMLGKHGGFTSKHPSVKRAITWLLQNQEKDGSWYGRWGVCYVYGTWAVVTGLRAVGVPATHPSLQKAMTWLLAKQRDNGGWGESCRSCEVKRFVPLAFSTPSQTAWAIDTLLVMEQEKEEHVTKGIRYLMKENYSSKEWEYPTGIGLPRQFYTYYHSYNYIFPLLALGHYQQKYNM</sequence>
<evidence type="ECO:0000256" key="5">
    <source>
        <dbReference type="SAM" id="Phobius"/>
    </source>
</evidence>
<evidence type="ECO:0000256" key="4">
    <source>
        <dbReference type="ARBA" id="ARBA00023235"/>
    </source>
</evidence>
<feature type="domain" description="Squalene cyclase C-terminal" evidence="6">
    <location>
        <begin position="302"/>
        <end position="618"/>
    </location>
</feature>
<keyword evidence="5" id="KW-0812">Transmembrane</keyword>
<dbReference type="Pfam" id="PF13249">
    <property type="entry name" value="SQHop_cyclase_N"/>
    <property type="match status" value="1"/>
</dbReference>
<dbReference type="Proteomes" id="UP000605259">
    <property type="component" value="Unassembled WGS sequence"/>
</dbReference>
<dbReference type="GO" id="GO:0016866">
    <property type="term" value="F:intramolecular transferase activity"/>
    <property type="evidence" value="ECO:0007669"/>
    <property type="project" value="InterPro"/>
</dbReference>
<feature type="transmembrane region" description="Helical" evidence="5">
    <location>
        <begin position="134"/>
        <end position="153"/>
    </location>
</feature>
<keyword evidence="5" id="KW-1133">Transmembrane helix</keyword>
<dbReference type="NCBIfam" id="TIGR01507">
    <property type="entry name" value="hopene_cyclase"/>
    <property type="match status" value="1"/>
</dbReference>
<evidence type="ECO:0000313" key="9">
    <source>
        <dbReference type="Proteomes" id="UP000605259"/>
    </source>
</evidence>
<proteinExistence type="inferred from homology"/>
<dbReference type="RefSeq" id="WP_188387490.1">
    <property type="nucleotide sequence ID" value="NZ_BMFK01000001.1"/>
</dbReference>
<keyword evidence="9" id="KW-1185">Reference proteome</keyword>
<keyword evidence="4" id="KW-0413">Isomerase</keyword>
<dbReference type="InterPro" id="IPR018333">
    <property type="entry name" value="Squalene_cyclase"/>
</dbReference>